<sequence>MDDVRAVLAGRFSRRTLVIMDVVFGVLVASVVWANLAAGAWAPQPGLPMWFAWAVSVALGVPLTVRRVWPLPAFAVAIGLWVATGALGIGWAGVLIVAFVLHAVAAELAMTPSVIALVVALVSAVGPSLDVLSIAITWTVLVLTWVVGRANRERRIMAAREADQRARAAVGEERLRIARELHDIVAHGMSVIAVKASVANHVAESNPAEARVALVDIEATSREALADLRRMLGVLRSTKDGVPVDPAPAPAGLADLADRAGMAGVKVDLEVRGVDDLPDGVGLSVYRIVQEALTNVVRHAAPARCQVTVDGTEGVVTIDVTDDGPGGSVAGSGHGLIGMRERVSLYGGEFSAGPRPEGGFAVHARLPYAEASS</sequence>
<keyword evidence="3" id="KW-0597">Phosphoprotein</keyword>
<evidence type="ECO:0000256" key="8">
    <source>
        <dbReference type="ARBA" id="ARBA00023012"/>
    </source>
</evidence>
<evidence type="ECO:0000256" key="9">
    <source>
        <dbReference type="SAM" id="Phobius"/>
    </source>
</evidence>
<keyword evidence="9" id="KW-0812">Transmembrane</keyword>
<keyword evidence="9" id="KW-0472">Membrane</keyword>
<feature type="transmembrane region" description="Helical" evidence="9">
    <location>
        <begin position="77"/>
        <end position="102"/>
    </location>
</feature>
<dbReference type="Proteomes" id="UP000199651">
    <property type="component" value="Unassembled WGS sequence"/>
</dbReference>
<dbReference type="Gene3D" id="1.20.5.1930">
    <property type="match status" value="1"/>
</dbReference>
<reference evidence="12" key="1">
    <citation type="submission" date="2016-10" db="EMBL/GenBank/DDBJ databases">
        <authorList>
            <person name="Varghese N."/>
            <person name="Submissions S."/>
        </authorList>
    </citation>
    <scope>NUCLEOTIDE SEQUENCE [LARGE SCALE GENOMIC DNA]</scope>
    <source>
        <strain evidence="12">IBRC-M 10655</strain>
    </source>
</reference>
<dbReference type="SMART" id="SM00387">
    <property type="entry name" value="HATPase_c"/>
    <property type="match status" value="1"/>
</dbReference>
<evidence type="ECO:0000256" key="3">
    <source>
        <dbReference type="ARBA" id="ARBA00022553"/>
    </source>
</evidence>
<dbReference type="GO" id="GO:0005524">
    <property type="term" value="F:ATP binding"/>
    <property type="evidence" value="ECO:0007669"/>
    <property type="project" value="UniProtKB-KW"/>
</dbReference>
<dbReference type="STRING" id="504798.SAMN05421871_11315"/>
<dbReference type="SUPFAM" id="SSF55874">
    <property type="entry name" value="ATPase domain of HSP90 chaperone/DNA topoisomerase II/histidine kinase"/>
    <property type="match status" value="1"/>
</dbReference>
<dbReference type="Pfam" id="PF07730">
    <property type="entry name" value="HisKA_3"/>
    <property type="match status" value="1"/>
</dbReference>
<dbReference type="Gene3D" id="3.30.565.10">
    <property type="entry name" value="Histidine kinase-like ATPase, C-terminal domain"/>
    <property type="match status" value="1"/>
</dbReference>
<gene>
    <name evidence="11" type="ORF">SAMN05192558_10815</name>
</gene>
<dbReference type="GO" id="GO:0046983">
    <property type="term" value="F:protein dimerization activity"/>
    <property type="evidence" value="ECO:0007669"/>
    <property type="project" value="InterPro"/>
</dbReference>
<feature type="transmembrane region" description="Helical" evidence="9">
    <location>
        <begin position="18"/>
        <end position="41"/>
    </location>
</feature>
<evidence type="ECO:0000256" key="1">
    <source>
        <dbReference type="ARBA" id="ARBA00000085"/>
    </source>
</evidence>
<feature type="domain" description="Histidine kinase/HSP90-like ATPase" evidence="10">
    <location>
        <begin position="280"/>
        <end position="370"/>
    </location>
</feature>
<dbReference type="Pfam" id="PF02518">
    <property type="entry name" value="HATPase_c"/>
    <property type="match status" value="1"/>
</dbReference>
<keyword evidence="5" id="KW-0547">Nucleotide-binding</keyword>
<evidence type="ECO:0000313" key="11">
    <source>
        <dbReference type="EMBL" id="SDP30250.1"/>
    </source>
</evidence>
<dbReference type="AlphaFoldDB" id="A0A1H0RLI1"/>
<organism evidence="11 12">
    <name type="scientific">Actinokineospora alba</name>
    <dbReference type="NCBI Taxonomy" id="504798"/>
    <lineage>
        <taxon>Bacteria</taxon>
        <taxon>Bacillati</taxon>
        <taxon>Actinomycetota</taxon>
        <taxon>Actinomycetes</taxon>
        <taxon>Pseudonocardiales</taxon>
        <taxon>Pseudonocardiaceae</taxon>
        <taxon>Actinokineospora</taxon>
    </lineage>
</organism>
<dbReference type="GO" id="GO:0016020">
    <property type="term" value="C:membrane"/>
    <property type="evidence" value="ECO:0007669"/>
    <property type="project" value="InterPro"/>
</dbReference>
<evidence type="ECO:0000256" key="5">
    <source>
        <dbReference type="ARBA" id="ARBA00022741"/>
    </source>
</evidence>
<dbReference type="InterPro" id="IPR003594">
    <property type="entry name" value="HATPase_dom"/>
</dbReference>
<keyword evidence="7" id="KW-0067">ATP-binding</keyword>
<dbReference type="GO" id="GO:0000155">
    <property type="term" value="F:phosphorelay sensor kinase activity"/>
    <property type="evidence" value="ECO:0007669"/>
    <property type="project" value="InterPro"/>
</dbReference>
<evidence type="ECO:0000256" key="7">
    <source>
        <dbReference type="ARBA" id="ARBA00022840"/>
    </source>
</evidence>
<feature type="transmembrane region" description="Helical" evidence="9">
    <location>
        <begin position="114"/>
        <end position="147"/>
    </location>
</feature>
<dbReference type="InterPro" id="IPR011712">
    <property type="entry name" value="Sig_transdc_His_kin_sub3_dim/P"/>
</dbReference>
<dbReference type="InterPro" id="IPR036890">
    <property type="entry name" value="HATPase_C_sf"/>
</dbReference>
<keyword evidence="12" id="KW-1185">Reference proteome</keyword>
<dbReference type="RefSeq" id="WP_228770023.1">
    <property type="nucleotide sequence ID" value="NZ_FNDV01000013.1"/>
</dbReference>
<keyword evidence="8" id="KW-0902">Two-component regulatory system</keyword>
<accession>A0A1H0RLI1</accession>
<name>A0A1H0RLI1_9PSEU</name>
<proteinExistence type="predicted"/>
<evidence type="ECO:0000256" key="2">
    <source>
        <dbReference type="ARBA" id="ARBA00012438"/>
    </source>
</evidence>
<dbReference type="PANTHER" id="PTHR24421:SF10">
    <property type="entry name" value="NITRATE_NITRITE SENSOR PROTEIN NARQ"/>
    <property type="match status" value="1"/>
</dbReference>
<dbReference type="CDD" id="cd16917">
    <property type="entry name" value="HATPase_UhpB-NarQ-NarX-like"/>
    <property type="match status" value="1"/>
</dbReference>
<protein>
    <recommendedName>
        <fullName evidence="2">histidine kinase</fullName>
        <ecNumber evidence="2">2.7.13.3</ecNumber>
    </recommendedName>
</protein>
<evidence type="ECO:0000313" key="12">
    <source>
        <dbReference type="Proteomes" id="UP000199651"/>
    </source>
</evidence>
<keyword evidence="6 11" id="KW-0418">Kinase</keyword>
<dbReference type="PANTHER" id="PTHR24421">
    <property type="entry name" value="NITRATE/NITRITE SENSOR PROTEIN NARX-RELATED"/>
    <property type="match status" value="1"/>
</dbReference>
<keyword evidence="4" id="KW-0808">Transferase</keyword>
<dbReference type="EC" id="2.7.13.3" evidence="2"/>
<keyword evidence="9" id="KW-1133">Transmembrane helix</keyword>
<dbReference type="InterPro" id="IPR050482">
    <property type="entry name" value="Sensor_HK_TwoCompSys"/>
</dbReference>
<comment type="catalytic activity">
    <reaction evidence="1">
        <text>ATP + protein L-histidine = ADP + protein N-phospho-L-histidine.</text>
        <dbReference type="EC" id="2.7.13.3"/>
    </reaction>
</comment>
<evidence type="ECO:0000259" key="10">
    <source>
        <dbReference type="SMART" id="SM00387"/>
    </source>
</evidence>
<feature type="transmembrane region" description="Helical" evidence="9">
    <location>
        <begin position="47"/>
        <end position="65"/>
    </location>
</feature>
<evidence type="ECO:0000256" key="4">
    <source>
        <dbReference type="ARBA" id="ARBA00022679"/>
    </source>
</evidence>
<dbReference type="EMBL" id="FNJB01000008">
    <property type="protein sequence ID" value="SDP30250.1"/>
    <property type="molecule type" value="Genomic_DNA"/>
</dbReference>
<evidence type="ECO:0000256" key="6">
    <source>
        <dbReference type="ARBA" id="ARBA00022777"/>
    </source>
</evidence>